<sequence>MDFVPVSPEEVTSSWVEKLFKGLVAPLPVNVRVMRVKFHRATKPGDNFGSYIVRFVVLLVKNGRAQEWSIIGKFLPKAKELRDMLSEGGVFLKEAQAYIDWAGAMFRLPTKSGNVLAPPLPRIFYGACSSRGSSILLEDLTTAGFKMLDKFAGLPEQEMFLCLTALAKLHALSFALKNASDIPTAKRFPNLIRLDLDDSTEAKTRTNDMIKCIGELLSATPGKEQQFKKFRAYFAKYEPAERIAELADAGSEPMKMILHGDCWTNNIMFRYAKNSMGDEEPVEVKFVDLQATRYSHPAVDLAYFLFTSVPEKLRHDRTNELLLCYYNKFFEYLEELMVTEIAKDKYPFEDFRKDFALFAELAFLNSCIVLPFIFGGKEDVPDIEKDFAIDSVVTLRRRQMQSCSGTPLASWILDLIQSVVDLDIL</sequence>
<dbReference type="Gene3D" id="3.90.1200.10">
    <property type="match status" value="1"/>
</dbReference>
<dbReference type="SMART" id="SM00587">
    <property type="entry name" value="CHK"/>
    <property type="match status" value="1"/>
</dbReference>
<keyword evidence="3" id="KW-1185">Reference proteome</keyword>
<dbReference type="Pfam" id="PF02958">
    <property type="entry name" value="EcKL"/>
    <property type="match status" value="1"/>
</dbReference>
<dbReference type="InterPro" id="IPR004119">
    <property type="entry name" value="EcKL"/>
</dbReference>
<accession>A0A7R9BBM0</accession>
<evidence type="ECO:0000313" key="3">
    <source>
        <dbReference type="Proteomes" id="UP000678499"/>
    </source>
</evidence>
<dbReference type="SUPFAM" id="SSF56112">
    <property type="entry name" value="Protein kinase-like (PK-like)"/>
    <property type="match status" value="1"/>
</dbReference>
<dbReference type="OrthoDB" id="190089at2759"/>
<dbReference type="PANTHER" id="PTHR11012">
    <property type="entry name" value="PROTEIN KINASE-LIKE DOMAIN-CONTAINING"/>
    <property type="match status" value="1"/>
</dbReference>
<gene>
    <name evidence="2" type="ORF">NMOB1V02_LOCUS107</name>
</gene>
<reference evidence="2" key="1">
    <citation type="submission" date="2020-11" db="EMBL/GenBank/DDBJ databases">
        <authorList>
            <person name="Tran Van P."/>
        </authorList>
    </citation>
    <scope>NUCLEOTIDE SEQUENCE</scope>
</reference>
<protein>
    <recommendedName>
        <fullName evidence="1">CHK kinase-like domain-containing protein</fullName>
    </recommendedName>
</protein>
<organism evidence="2">
    <name type="scientific">Notodromas monacha</name>
    <dbReference type="NCBI Taxonomy" id="399045"/>
    <lineage>
        <taxon>Eukaryota</taxon>
        <taxon>Metazoa</taxon>
        <taxon>Ecdysozoa</taxon>
        <taxon>Arthropoda</taxon>
        <taxon>Crustacea</taxon>
        <taxon>Oligostraca</taxon>
        <taxon>Ostracoda</taxon>
        <taxon>Podocopa</taxon>
        <taxon>Podocopida</taxon>
        <taxon>Cypridocopina</taxon>
        <taxon>Cypridoidea</taxon>
        <taxon>Cyprididae</taxon>
        <taxon>Notodromas</taxon>
    </lineage>
</organism>
<feature type="domain" description="CHK kinase-like" evidence="1">
    <location>
        <begin position="135"/>
        <end position="335"/>
    </location>
</feature>
<proteinExistence type="predicted"/>
<evidence type="ECO:0000313" key="2">
    <source>
        <dbReference type="EMBL" id="CAD7272160.1"/>
    </source>
</evidence>
<name>A0A7R9BBM0_9CRUS</name>
<dbReference type="AlphaFoldDB" id="A0A7R9BBM0"/>
<dbReference type="Proteomes" id="UP000678499">
    <property type="component" value="Unassembled WGS sequence"/>
</dbReference>
<dbReference type="EMBL" id="CAJPEX010000007">
    <property type="protein sequence ID" value="CAG0912312.1"/>
    <property type="molecule type" value="Genomic_DNA"/>
</dbReference>
<evidence type="ECO:0000259" key="1">
    <source>
        <dbReference type="SMART" id="SM00587"/>
    </source>
</evidence>
<dbReference type="InterPro" id="IPR011009">
    <property type="entry name" value="Kinase-like_dom_sf"/>
</dbReference>
<dbReference type="EMBL" id="OA882044">
    <property type="protein sequence ID" value="CAD7272160.1"/>
    <property type="molecule type" value="Genomic_DNA"/>
</dbReference>
<dbReference type="InterPro" id="IPR015897">
    <property type="entry name" value="CHK_kinase-like"/>
</dbReference>
<dbReference type="PANTHER" id="PTHR11012:SF30">
    <property type="entry name" value="PROTEIN KINASE-LIKE DOMAIN-CONTAINING"/>
    <property type="match status" value="1"/>
</dbReference>